<accession>A0A2Z4LWE1</accession>
<dbReference type="AlphaFoldDB" id="A0A2Z4LWE1"/>
<keyword evidence="7" id="KW-1185">Reference proteome</keyword>
<dbReference type="PROSITE" id="PS01124">
    <property type="entry name" value="HTH_ARAC_FAMILY_2"/>
    <property type="match status" value="1"/>
</dbReference>
<feature type="domain" description="HTH araC/xylS-type" evidence="5">
    <location>
        <begin position="260"/>
        <end position="368"/>
    </location>
</feature>
<dbReference type="PANTHER" id="PTHR43280">
    <property type="entry name" value="ARAC-FAMILY TRANSCRIPTIONAL REGULATOR"/>
    <property type="match status" value="1"/>
</dbReference>
<keyword evidence="3" id="KW-0804">Transcription</keyword>
<keyword evidence="4" id="KW-0472">Membrane</keyword>
<dbReference type="PRINTS" id="PR00032">
    <property type="entry name" value="HTHARAC"/>
</dbReference>
<evidence type="ECO:0000256" key="4">
    <source>
        <dbReference type="SAM" id="Phobius"/>
    </source>
</evidence>
<dbReference type="Gene3D" id="1.10.10.60">
    <property type="entry name" value="Homeodomain-like"/>
    <property type="match status" value="2"/>
</dbReference>
<evidence type="ECO:0000256" key="2">
    <source>
        <dbReference type="ARBA" id="ARBA00023125"/>
    </source>
</evidence>
<evidence type="ECO:0000259" key="5">
    <source>
        <dbReference type="PROSITE" id="PS01124"/>
    </source>
</evidence>
<keyword evidence="4" id="KW-1133">Transmembrane helix</keyword>
<feature type="transmembrane region" description="Helical" evidence="4">
    <location>
        <begin position="98"/>
        <end position="116"/>
    </location>
</feature>
<feature type="transmembrane region" description="Helical" evidence="4">
    <location>
        <begin position="63"/>
        <end position="86"/>
    </location>
</feature>
<dbReference type="KEGG" id="spon:HME9304_03338"/>
<keyword evidence="2" id="KW-0238">DNA-binding</keyword>
<reference evidence="6 7" key="1">
    <citation type="submission" date="2018-06" db="EMBL/GenBank/DDBJ databases">
        <title>Spongiibacterium sp. HME9304 Genome sequencing and assembly.</title>
        <authorList>
            <person name="Kang H."/>
            <person name="Kim H."/>
            <person name="Joh K."/>
        </authorList>
    </citation>
    <scope>NUCLEOTIDE SEQUENCE [LARGE SCALE GENOMIC DNA]</scope>
    <source>
        <strain evidence="6 7">HME9304</strain>
    </source>
</reference>
<keyword evidence="1" id="KW-0805">Transcription regulation</keyword>
<dbReference type="InterPro" id="IPR020449">
    <property type="entry name" value="Tscrpt_reg_AraC-type_HTH"/>
</dbReference>
<sequence>MASFGFVDIILFLGVSQGLFLSISLRLIQNRNVGANRVLSLLLLIAALMLFCRISAYRIPEDWIWRFGILIDTTIFLFPPLLYLYVKRLVFRSTPPFKLHWLHYAPALLHVCYYFWTLSIPLSDFNKRYFTGGLNFMFFLVEATGLLSLIFYWIKTFLLIKNYREEEKKELSYHQNIAQFLKFFMFALLTFILLWSVSFLSANILGKYFTYINYVTMWISIPIFIYVVGYFSLRQPEIFRVPVPSKEKSEKQRLKPDEIQKLQKRLHYFISEEKVFLQPDFTLKSLAEKMNTSRNNLSWLLNQTYQISFYDYINRFRIKEFLLKVNNGEHLSHTLLALAMDVGFNSKSTFNKAFKNEMGTTPSEYIKKHKVA</sequence>
<feature type="transmembrane region" description="Helical" evidence="4">
    <location>
        <begin position="6"/>
        <end position="27"/>
    </location>
</feature>
<proteinExistence type="predicted"/>
<evidence type="ECO:0000313" key="7">
    <source>
        <dbReference type="Proteomes" id="UP000248536"/>
    </source>
</evidence>
<dbReference type="InterPro" id="IPR018060">
    <property type="entry name" value="HTH_AraC"/>
</dbReference>
<evidence type="ECO:0000313" key="6">
    <source>
        <dbReference type="EMBL" id="AWX46305.1"/>
    </source>
</evidence>
<feature type="transmembrane region" description="Helical" evidence="4">
    <location>
        <begin position="39"/>
        <end position="57"/>
    </location>
</feature>
<dbReference type="GO" id="GO:0043565">
    <property type="term" value="F:sequence-specific DNA binding"/>
    <property type="evidence" value="ECO:0007669"/>
    <property type="project" value="InterPro"/>
</dbReference>
<dbReference type="Pfam" id="PF12833">
    <property type="entry name" value="HTH_18"/>
    <property type="match status" value="1"/>
</dbReference>
<protein>
    <recommendedName>
        <fullName evidence="5">HTH araC/xylS-type domain-containing protein</fullName>
    </recommendedName>
</protein>
<dbReference type="GO" id="GO:0003700">
    <property type="term" value="F:DNA-binding transcription factor activity"/>
    <property type="evidence" value="ECO:0007669"/>
    <property type="project" value="InterPro"/>
</dbReference>
<evidence type="ECO:0000256" key="1">
    <source>
        <dbReference type="ARBA" id="ARBA00023015"/>
    </source>
</evidence>
<feature type="transmembrane region" description="Helical" evidence="4">
    <location>
        <begin position="136"/>
        <end position="160"/>
    </location>
</feature>
<dbReference type="SMART" id="SM00342">
    <property type="entry name" value="HTH_ARAC"/>
    <property type="match status" value="1"/>
</dbReference>
<dbReference type="EMBL" id="CP030104">
    <property type="protein sequence ID" value="AWX46305.1"/>
    <property type="molecule type" value="Genomic_DNA"/>
</dbReference>
<feature type="transmembrane region" description="Helical" evidence="4">
    <location>
        <begin position="211"/>
        <end position="233"/>
    </location>
</feature>
<evidence type="ECO:0000256" key="3">
    <source>
        <dbReference type="ARBA" id="ARBA00023163"/>
    </source>
</evidence>
<dbReference type="InterPro" id="IPR009057">
    <property type="entry name" value="Homeodomain-like_sf"/>
</dbReference>
<dbReference type="Proteomes" id="UP000248536">
    <property type="component" value="Chromosome"/>
</dbReference>
<gene>
    <name evidence="6" type="ORF">HME9304_03338</name>
</gene>
<name>A0A2Z4LWE1_9FLAO</name>
<dbReference type="SUPFAM" id="SSF46689">
    <property type="entry name" value="Homeodomain-like"/>
    <property type="match status" value="1"/>
</dbReference>
<dbReference type="PANTHER" id="PTHR43280:SF2">
    <property type="entry name" value="HTH-TYPE TRANSCRIPTIONAL REGULATOR EXSA"/>
    <property type="match status" value="1"/>
</dbReference>
<keyword evidence="4" id="KW-0812">Transmembrane</keyword>
<organism evidence="6 7">
    <name type="scientific">Flagellimonas maritima</name>
    <dbReference type="NCBI Taxonomy" id="1383885"/>
    <lineage>
        <taxon>Bacteria</taxon>
        <taxon>Pseudomonadati</taxon>
        <taxon>Bacteroidota</taxon>
        <taxon>Flavobacteriia</taxon>
        <taxon>Flavobacteriales</taxon>
        <taxon>Flavobacteriaceae</taxon>
        <taxon>Flagellimonas</taxon>
    </lineage>
</organism>
<feature type="transmembrane region" description="Helical" evidence="4">
    <location>
        <begin position="180"/>
        <end position="205"/>
    </location>
</feature>
<dbReference type="OrthoDB" id="6283866at2"/>
<dbReference type="RefSeq" id="WP_112379601.1">
    <property type="nucleotide sequence ID" value="NZ_CP030104.1"/>
</dbReference>